<dbReference type="PANTHER" id="PTHR11008:SF39">
    <property type="entry name" value="CIRCADIAN CLOCK-CONTROLLED PROTEIN-LIKE PROTEIN"/>
    <property type="match status" value="1"/>
</dbReference>
<gene>
    <name evidence="2" type="ORF">PVAND_014694</name>
</gene>
<organism evidence="2 3">
    <name type="scientific">Polypedilum vanderplanki</name>
    <name type="common">Sleeping chironomid midge</name>
    <dbReference type="NCBI Taxonomy" id="319348"/>
    <lineage>
        <taxon>Eukaryota</taxon>
        <taxon>Metazoa</taxon>
        <taxon>Ecdysozoa</taxon>
        <taxon>Arthropoda</taxon>
        <taxon>Hexapoda</taxon>
        <taxon>Insecta</taxon>
        <taxon>Pterygota</taxon>
        <taxon>Neoptera</taxon>
        <taxon>Endopterygota</taxon>
        <taxon>Diptera</taxon>
        <taxon>Nematocera</taxon>
        <taxon>Chironomoidea</taxon>
        <taxon>Chironomidae</taxon>
        <taxon>Chironominae</taxon>
        <taxon>Polypedilum</taxon>
        <taxon>Polypedilum</taxon>
    </lineage>
</organism>
<dbReference type="PANTHER" id="PTHR11008">
    <property type="entry name" value="PROTEIN TAKEOUT-LIKE PROTEIN"/>
    <property type="match status" value="1"/>
</dbReference>
<proteinExistence type="predicted"/>
<protein>
    <recommendedName>
        <fullName evidence="4">Hemolymph juvenile hormone binding protein</fullName>
    </recommendedName>
</protein>
<dbReference type="SMART" id="SM00700">
    <property type="entry name" value="JHBP"/>
    <property type="match status" value="1"/>
</dbReference>
<dbReference type="Gene3D" id="3.15.10.30">
    <property type="entry name" value="Haemolymph juvenile hormone binding protein"/>
    <property type="match status" value="1"/>
</dbReference>
<dbReference type="InterPro" id="IPR038606">
    <property type="entry name" value="To_sf"/>
</dbReference>
<sequence length="249" mass="28099">MEKCFVIIKFLLICGSFASVIGKLPPTIPVCSRYHPNLSECVMDAIRVLQPRLASGDLGPGLKVPSLEPLVIPQIQIGEDKTLKVDLSNVLIHGASKFKIEKLRANYNELKFDALLTIPKMKIFGKYKLNFVFFNQIVKGEGEIFTEFENSKIKAAIKAHRFIHKGQEFARLEPIEIKFQRGKVREVKLSNLFPNNPVLSEVIHAVLKSNPDFALNNVYPQVNNYLSKFGTEVANKIFEGISIDELFPK</sequence>
<evidence type="ECO:0008006" key="4">
    <source>
        <dbReference type="Google" id="ProtNLM"/>
    </source>
</evidence>
<dbReference type="OrthoDB" id="7758945at2759"/>
<dbReference type="Proteomes" id="UP001107558">
    <property type="component" value="Chromosome 4"/>
</dbReference>
<evidence type="ECO:0000313" key="2">
    <source>
        <dbReference type="EMBL" id="KAG5666679.1"/>
    </source>
</evidence>
<evidence type="ECO:0000256" key="1">
    <source>
        <dbReference type="SAM" id="SignalP"/>
    </source>
</evidence>
<keyword evidence="1" id="KW-0732">Signal</keyword>
<feature type="signal peptide" evidence="1">
    <location>
        <begin position="1"/>
        <end position="18"/>
    </location>
</feature>
<dbReference type="AlphaFoldDB" id="A0A9J6BAG4"/>
<dbReference type="InterPro" id="IPR010562">
    <property type="entry name" value="Haemolymph_juvenile_hormone-bd"/>
</dbReference>
<accession>A0A9J6BAG4</accession>
<feature type="chain" id="PRO_5039918422" description="Hemolymph juvenile hormone binding protein" evidence="1">
    <location>
        <begin position="19"/>
        <end position="249"/>
    </location>
</feature>
<evidence type="ECO:0000313" key="3">
    <source>
        <dbReference type="Proteomes" id="UP001107558"/>
    </source>
</evidence>
<dbReference type="EMBL" id="JADBJN010000004">
    <property type="protein sequence ID" value="KAG5666679.1"/>
    <property type="molecule type" value="Genomic_DNA"/>
</dbReference>
<keyword evidence="3" id="KW-1185">Reference proteome</keyword>
<dbReference type="GO" id="GO:0005615">
    <property type="term" value="C:extracellular space"/>
    <property type="evidence" value="ECO:0007669"/>
    <property type="project" value="TreeGrafter"/>
</dbReference>
<dbReference type="Pfam" id="PF06585">
    <property type="entry name" value="JHBP"/>
    <property type="match status" value="1"/>
</dbReference>
<name>A0A9J6BAG4_POLVA</name>
<reference evidence="2" key="1">
    <citation type="submission" date="2021-03" db="EMBL/GenBank/DDBJ databases">
        <title>Chromosome level genome of the anhydrobiotic midge Polypedilum vanderplanki.</title>
        <authorList>
            <person name="Yoshida Y."/>
            <person name="Kikawada T."/>
            <person name="Gusev O."/>
        </authorList>
    </citation>
    <scope>NUCLEOTIDE SEQUENCE</scope>
    <source>
        <strain evidence="2">NIAS01</strain>
        <tissue evidence="2">Whole body or cell culture</tissue>
    </source>
</reference>
<comment type="caution">
    <text evidence="2">The sequence shown here is derived from an EMBL/GenBank/DDBJ whole genome shotgun (WGS) entry which is preliminary data.</text>
</comment>